<reference evidence="4" key="1">
    <citation type="submission" date="2019-08" db="EMBL/GenBank/DDBJ databases">
        <title>Limnoglobus roseus gen. nov., sp. nov., a novel freshwater planctomycete with a giant genome from the family Gemmataceae.</title>
        <authorList>
            <person name="Kulichevskaya I.S."/>
            <person name="Naumoff D.G."/>
            <person name="Miroshnikov K."/>
            <person name="Ivanova A."/>
            <person name="Philippov D.A."/>
            <person name="Hakobyan A."/>
            <person name="Rijpstra I.C."/>
            <person name="Sinninghe Damste J.S."/>
            <person name="Liesack W."/>
            <person name="Dedysh S.N."/>
        </authorList>
    </citation>
    <scope>NUCLEOTIDE SEQUENCE [LARGE SCALE GENOMIC DNA]</scope>
    <source>
        <strain evidence="4">PX52</strain>
    </source>
</reference>
<organism evidence="3 4">
    <name type="scientific">Limnoglobus roseus</name>
    <dbReference type="NCBI Taxonomy" id="2598579"/>
    <lineage>
        <taxon>Bacteria</taxon>
        <taxon>Pseudomonadati</taxon>
        <taxon>Planctomycetota</taxon>
        <taxon>Planctomycetia</taxon>
        <taxon>Gemmatales</taxon>
        <taxon>Gemmataceae</taxon>
        <taxon>Limnoglobus</taxon>
    </lineage>
</organism>
<dbReference type="Proteomes" id="UP000324974">
    <property type="component" value="Chromosome"/>
</dbReference>
<dbReference type="KEGG" id="lrs:PX52LOC_04784"/>
<dbReference type="AlphaFoldDB" id="A0A5C1ALJ7"/>
<evidence type="ECO:0000313" key="3">
    <source>
        <dbReference type="EMBL" id="QEL17778.1"/>
    </source>
</evidence>
<feature type="transmembrane region" description="Helical" evidence="1">
    <location>
        <begin position="194"/>
        <end position="217"/>
    </location>
</feature>
<feature type="transmembrane region" description="Helical" evidence="1">
    <location>
        <begin position="164"/>
        <end position="187"/>
    </location>
</feature>
<gene>
    <name evidence="3" type="ORF">PX52LOC_04784</name>
</gene>
<keyword evidence="4" id="KW-1185">Reference proteome</keyword>
<evidence type="ECO:0000256" key="1">
    <source>
        <dbReference type="SAM" id="Phobius"/>
    </source>
</evidence>
<dbReference type="EMBL" id="CP042425">
    <property type="protein sequence ID" value="QEL17778.1"/>
    <property type="molecule type" value="Genomic_DNA"/>
</dbReference>
<feature type="domain" description="GYF" evidence="2">
    <location>
        <begin position="6"/>
        <end position="55"/>
    </location>
</feature>
<keyword evidence="1" id="KW-0472">Membrane</keyword>
<proteinExistence type="predicted"/>
<accession>A0A5C1ALJ7</accession>
<dbReference type="RefSeq" id="WP_168219161.1">
    <property type="nucleotide sequence ID" value="NZ_CP042425.1"/>
</dbReference>
<keyword evidence="1" id="KW-0812">Transmembrane</keyword>
<protein>
    <recommendedName>
        <fullName evidence="2">GYF domain-containing protein</fullName>
    </recommendedName>
</protein>
<dbReference type="InterPro" id="IPR025640">
    <property type="entry name" value="GYF_2"/>
</dbReference>
<evidence type="ECO:0000313" key="4">
    <source>
        <dbReference type="Proteomes" id="UP000324974"/>
    </source>
</evidence>
<name>A0A5C1ALJ7_9BACT</name>
<dbReference type="Pfam" id="PF14237">
    <property type="entry name" value="GYF_2"/>
    <property type="match status" value="1"/>
</dbReference>
<sequence>MADGSWYYAKGGQRLGPFTFAQLQQLAGAGAVAPDDPVTRDGDAGVAPAAAVPGLITPAPPAAPPSGGLTAACPKCRGRVAEPVDACPHCAYPQAPHRAREPGRELVPCPGCGVRNDLRRHYYPIGDCRGCGRPLADLHPDRVFDHRVNSAYQDYRGWRAGVQWVVLPTAVALGALALVALAGAAVPGRRPGPLFAFGGAAGVLAADYLLPAAYYLAFVCGRRTLPAPHAGRAITPAEWWAAGRRADEVYRALSPAGPAAGRGWPWWVYAGAGIAMLVAAAYTDADAEANRRAVAGIVAAADAARAGQVSATKAEGLFTHEIRLQNDGPDAFGGCDLTVTVSFSSGRRKTVDRSWAGWAVGERKSVGVPADGRVDRVVVAGTVTDPATGAPGRLEKTFDWPAGRR</sequence>
<keyword evidence="1" id="KW-1133">Transmembrane helix</keyword>
<evidence type="ECO:0000259" key="2">
    <source>
        <dbReference type="Pfam" id="PF14237"/>
    </source>
</evidence>